<evidence type="ECO:0008006" key="5">
    <source>
        <dbReference type="Google" id="ProtNLM"/>
    </source>
</evidence>
<name>A0A6A4LL24_9ERIC</name>
<comment type="caution">
    <text evidence="3">The sequence shown here is derived from an EMBL/GenBank/DDBJ whole genome shotgun (WGS) entry which is preliminary data.</text>
</comment>
<evidence type="ECO:0000256" key="2">
    <source>
        <dbReference type="SAM" id="SignalP"/>
    </source>
</evidence>
<dbReference type="AlphaFoldDB" id="A0A6A4LL24"/>
<keyword evidence="2" id="KW-0732">Signal</keyword>
<keyword evidence="4" id="KW-1185">Reference proteome</keyword>
<protein>
    <recommendedName>
        <fullName evidence="5">Secreted protein</fullName>
    </recommendedName>
</protein>
<feature type="compositionally biased region" description="Polar residues" evidence="1">
    <location>
        <begin position="70"/>
        <end position="80"/>
    </location>
</feature>
<evidence type="ECO:0000256" key="1">
    <source>
        <dbReference type="SAM" id="MobiDB-lite"/>
    </source>
</evidence>
<proteinExistence type="predicted"/>
<organism evidence="3 4">
    <name type="scientific">Rhododendron williamsianum</name>
    <dbReference type="NCBI Taxonomy" id="262921"/>
    <lineage>
        <taxon>Eukaryota</taxon>
        <taxon>Viridiplantae</taxon>
        <taxon>Streptophyta</taxon>
        <taxon>Embryophyta</taxon>
        <taxon>Tracheophyta</taxon>
        <taxon>Spermatophyta</taxon>
        <taxon>Magnoliopsida</taxon>
        <taxon>eudicotyledons</taxon>
        <taxon>Gunneridae</taxon>
        <taxon>Pentapetalae</taxon>
        <taxon>asterids</taxon>
        <taxon>Ericales</taxon>
        <taxon>Ericaceae</taxon>
        <taxon>Ericoideae</taxon>
        <taxon>Rhodoreae</taxon>
        <taxon>Rhododendron</taxon>
    </lineage>
</organism>
<dbReference type="PANTHER" id="PTHR38396:SF1">
    <property type="entry name" value="TRANSMEMBRANE PROTEIN"/>
    <property type="match status" value="1"/>
</dbReference>
<gene>
    <name evidence="3" type="ORF">C3L33_11063</name>
</gene>
<evidence type="ECO:0000313" key="4">
    <source>
        <dbReference type="Proteomes" id="UP000428333"/>
    </source>
</evidence>
<feature type="region of interest" description="Disordered" evidence="1">
    <location>
        <begin position="60"/>
        <end position="87"/>
    </location>
</feature>
<evidence type="ECO:0000313" key="3">
    <source>
        <dbReference type="EMBL" id="KAE9457041.1"/>
    </source>
</evidence>
<dbReference type="EMBL" id="QEFC01001542">
    <property type="protein sequence ID" value="KAE9457041.1"/>
    <property type="molecule type" value="Genomic_DNA"/>
</dbReference>
<feature type="signal peptide" evidence="2">
    <location>
        <begin position="1"/>
        <end position="21"/>
    </location>
</feature>
<dbReference type="OrthoDB" id="1304015at2759"/>
<feature type="chain" id="PRO_5025671243" description="Secreted protein" evidence="2">
    <location>
        <begin position="22"/>
        <end position="87"/>
    </location>
</feature>
<sequence>MNGRTTVLILFFWAVLTIVTPILVRLSASAAKPAMWDDRRNKGWTKDVVTQKSACSHSTTTATASASCTDNGTRNGTAVWNQEGEKS</sequence>
<dbReference type="Proteomes" id="UP000428333">
    <property type="component" value="Linkage Group LG06"/>
</dbReference>
<dbReference type="PANTHER" id="PTHR38396">
    <property type="entry name" value="TRANSMEMBRANE PROTEIN"/>
    <property type="match status" value="1"/>
</dbReference>
<accession>A0A6A4LL24</accession>
<feature type="compositionally biased region" description="Low complexity" evidence="1">
    <location>
        <begin position="60"/>
        <end position="69"/>
    </location>
</feature>
<feature type="non-terminal residue" evidence="3">
    <location>
        <position position="1"/>
    </location>
</feature>
<reference evidence="3 4" key="1">
    <citation type="journal article" date="2019" name="Genome Biol. Evol.">
        <title>The Rhododendron genome and chromosomal organization provide insight into shared whole-genome duplications across the heath family (Ericaceae).</title>
        <authorList>
            <person name="Soza V.L."/>
            <person name="Lindsley D."/>
            <person name="Waalkes A."/>
            <person name="Ramage E."/>
            <person name="Patwardhan R.P."/>
            <person name="Burton J.N."/>
            <person name="Adey A."/>
            <person name="Kumar A."/>
            <person name="Qiu R."/>
            <person name="Shendure J."/>
            <person name="Hall B."/>
        </authorList>
    </citation>
    <scope>NUCLEOTIDE SEQUENCE [LARGE SCALE GENOMIC DNA]</scope>
    <source>
        <strain evidence="3">RSF 1966-606</strain>
    </source>
</reference>